<evidence type="ECO:0000313" key="3">
    <source>
        <dbReference type="EMBL" id="GAA0922136.1"/>
    </source>
</evidence>
<reference evidence="4" key="1">
    <citation type="journal article" date="2019" name="Int. J. Syst. Evol. Microbiol.">
        <title>The Global Catalogue of Microorganisms (GCM) 10K type strain sequencing project: providing services to taxonomists for standard genome sequencing and annotation.</title>
        <authorList>
            <consortium name="The Broad Institute Genomics Platform"/>
            <consortium name="The Broad Institute Genome Sequencing Center for Infectious Disease"/>
            <person name="Wu L."/>
            <person name="Ma J."/>
        </authorList>
    </citation>
    <scope>NUCLEOTIDE SEQUENCE [LARGE SCALE GENOMIC DNA]</scope>
    <source>
        <strain evidence="4">JCM 11117</strain>
    </source>
</reference>
<feature type="transmembrane region" description="Helical" evidence="2">
    <location>
        <begin position="47"/>
        <end position="68"/>
    </location>
</feature>
<evidence type="ECO:0000256" key="1">
    <source>
        <dbReference type="SAM" id="MobiDB-lite"/>
    </source>
</evidence>
<evidence type="ECO:0000313" key="4">
    <source>
        <dbReference type="Proteomes" id="UP001499967"/>
    </source>
</evidence>
<sequence>MQPIQPQPVTVVPQVGHRQPAGQLHPTAVAGVCAVPRVRAVAARTPVPFVAFVTFVTFVRSLASVGLVPTPLVTTVPDVLPVAVAPVALGRAVRCVRLAPAVILRRGVTTLAVSVGDQVVRARFIAGPTVAGVAVGVAFGFSVVRARPPAGGRARRGTARSLRALERGIGQQCTRLVELAVRMPRCTDVRPSAWGGHPRPDLLDDGVERRPR</sequence>
<protein>
    <submittedName>
        <fullName evidence="3">Uncharacterized protein</fullName>
    </submittedName>
</protein>
<name>A0ABP3ZJ51_9PSEU</name>
<feature type="transmembrane region" description="Helical" evidence="2">
    <location>
        <begin position="124"/>
        <end position="146"/>
    </location>
</feature>
<proteinExistence type="predicted"/>
<keyword evidence="4" id="KW-1185">Reference proteome</keyword>
<gene>
    <name evidence="3" type="ORF">GCM10009559_05370</name>
</gene>
<keyword evidence="2" id="KW-0472">Membrane</keyword>
<feature type="region of interest" description="Disordered" evidence="1">
    <location>
        <begin position="190"/>
        <end position="212"/>
    </location>
</feature>
<keyword evidence="2" id="KW-1133">Transmembrane helix</keyword>
<feature type="compositionally biased region" description="Basic and acidic residues" evidence="1">
    <location>
        <begin position="198"/>
        <end position="212"/>
    </location>
</feature>
<dbReference type="EMBL" id="BAAAHP010000014">
    <property type="protein sequence ID" value="GAA0922136.1"/>
    <property type="molecule type" value="Genomic_DNA"/>
</dbReference>
<organism evidence="3 4">
    <name type="scientific">Pseudonocardia zijingensis</name>
    <dbReference type="NCBI Taxonomy" id="153376"/>
    <lineage>
        <taxon>Bacteria</taxon>
        <taxon>Bacillati</taxon>
        <taxon>Actinomycetota</taxon>
        <taxon>Actinomycetes</taxon>
        <taxon>Pseudonocardiales</taxon>
        <taxon>Pseudonocardiaceae</taxon>
        <taxon>Pseudonocardia</taxon>
    </lineage>
</organism>
<accession>A0ABP3ZJ51</accession>
<keyword evidence="2" id="KW-0812">Transmembrane</keyword>
<comment type="caution">
    <text evidence="3">The sequence shown here is derived from an EMBL/GenBank/DDBJ whole genome shotgun (WGS) entry which is preliminary data.</text>
</comment>
<dbReference type="Proteomes" id="UP001499967">
    <property type="component" value="Unassembled WGS sequence"/>
</dbReference>
<evidence type="ECO:0000256" key="2">
    <source>
        <dbReference type="SAM" id="Phobius"/>
    </source>
</evidence>